<keyword evidence="9 11" id="KW-1133">Transmembrane helix</keyword>
<keyword evidence="4" id="KW-0934">Plastid</keyword>
<gene>
    <name evidence="12" type="ORF">HS088_TW07G00059</name>
</gene>
<dbReference type="OrthoDB" id="5673at2759"/>
<keyword evidence="3" id="KW-0150">Chloroplast</keyword>
<keyword evidence="8" id="KW-0809">Transit peptide</keyword>
<feature type="transmembrane region" description="Helical" evidence="11">
    <location>
        <begin position="100"/>
        <end position="116"/>
    </location>
</feature>
<keyword evidence="13" id="KW-1185">Reference proteome</keyword>
<keyword evidence="5" id="KW-0808">Transferase</keyword>
<dbReference type="PANTHER" id="PTHR32523:SF7">
    <property type="entry name" value="FARNESOL KINASE, CHLOROPLASTIC"/>
    <property type="match status" value="1"/>
</dbReference>
<dbReference type="GO" id="GO:0016301">
    <property type="term" value="F:kinase activity"/>
    <property type="evidence" value="ECO:0007669"/>
    <property type="project" value="UniProtKB-KW"/>
</dbReference>
<comment type="similarity">
    <text evidence="2">Belongs to the polyprenol kinase family.</text>
</comment>
<evidence type="ECO:0000256" key="9">
    <source>
        <dbReference type="ARBA" id="ARBA00022989"/>
    </source>
</evidence>
<comment type="subcellular location">
    <subcellularLocation>
        <location evidence="1">Plastid</location>
        <location evidence="1">Chloroplast membrane</location>
        <topology evidence="1">Multi-pass membrane protein</topology>
    </subcellularLocation>
</comment>
<proteinExistence type="inferred from homology"/>
<dbReference type="FunCoup" id="A0A7J7DDQ0">
    <property type="interactions" value="33"/>
</dbReference>
<evidence type="ECO:0000256" key="5">
    <source>
        <dbReference type="ARBA" id="ARBA00022679"/>
    </source>
</evidence>
<evidence type="ECO:0000256" key="11">
    <source>
        <dbReference type="SAM" id="Phobius"/>
    </source>
</evidence>
<dbReference type="GO" id="GO:0031969">
    <property type="term" value="C:chloroplast membrane"/>
    <property type="evidence" value="ECO:0007669"/>
    <property type="project" value="UniProtKB-SubCell"/>
</dbReference>
<evidence type="ECO:0000256" key="6">
    <source>
        <dbReference type="ARBA" id="ARBA00022692"/>
    </source>
</evidence>
<evidence type="ECO:0000256" key="2">
    <source>
        <dbReference type="ARBA" id="ARBA00010794"/>
    </source>
</evidence>
<dbReference type="AlphaFoldDB" id="A0A7J7DDQ0"/>
<dbReference type="InParanoid" id="A0A7J7DDQ0"/>
<protein>
    <submittedName>
        <fullName evidence="12">Phytol kinase 3 chloroplastic</fullName>
    </submittedName>
</protein>
<evidence type="ECO:0000256" key="3">
    <source>
        <dbReference type="ARBA" id="ARBA00022528"/>
    </source>
</evidence>
<evidence type="ECO:0000256" key="4">
    <source>
        <dbReference type="ARBA" id="ARBA00022640"/>
    </source>
</evidence>
<accession>A0A7J7DDQ0</accession>
<feature type="transmembrane region" description="Helical" evidence="11">
    <location>
        <begin position="222"/>
        <end position="244"/>
    </location>
</feature>
<dbReference type="EMBL" id="JAAARO010000007">
    <property type="protein sequence ID" value="KAF5744487.1"/>
    <property type="molecule type" value="Genomic_DNA"/>
</dbReference>
<evidence type="ECO:0000313" key="13">
    <source>
        <dbReference type="Proteomes" id="UP000593562"/>
    </source>
</evidence>
<dbReference type="InterPro" id="IPR039606">
    <property type="entry name" value="Phytol/farnesol_kinase"/>
</dbReference>
<evidence type="ECO:0000256" key="8">
    <source>
        <dbReference type="ARBA" id="ARBA00022946"/>
    </source>
</evidence>
<evidence type="ECO:0000313" key="12">
    <source>
        <dbReference type="EMBL" id="KAF5744487.1"/>
    </source>
</evidence>
<feature type="transmembrane region" description="Helical" evidence="11">
    <location>
        <begin position="256"/>
        <end position="274"/>
    </location>
</feature>
<sequence length="296" mass="32253">MSITVFVTPIPLLRFDPSNAKRTSSSIFVRPGVCVKGGIRRSSRLESSSHLPAAMLVDNRPVLSDLCASGLAGGIALCCLKLWQETAKRSLFDQKLNRKLVHISIGLVFMLCWPLFSAGRRGAMLAALTPGINIFRMLFLGLGIYKDEGTVKSMTRFGDHRELLKGPLYYATTITLACIICWRTSPIAIAAICNLCAGDGLADVIGRRFGNLKLPYNRNKSIAGSITMALSGFLTSVGYMYYFASFGYLERSWEMVLGFLIVSIASALVESLPISTDLDDNLTVPIASMLMGSLVF</sequence>
<dbReference type="PANTHER" id="PTHR32523">
    <property type="entry name" value="PHYTOL KINASE 1, CHLOROPLASTIC"/>
    <property type="match status" value="1"/>
</dbReference>
<reference evidence="12 13" key="1">
    <citation type="journal article" date="2020" name="Nat. Commun.">
        <title>Genome of Tripterygium wilfordii and identification of cytochrome P450 involved in triptolide biosynthesis.</title>
        <authorList>
            <person name="Tu L."/>
            <person name="Su P."/>
            <person name="Zhang Z."/>
            <person name="Gao L."/>
            <person name="Wang J."/>
            <person name="Hu T."/>
            <person name="Zhou J."/>
            <person name="Zhang Y."/>
            <person name="Zhao Y."/>
            <person name="Liu Y."/>
            <person name="Song Y."/>
            <person name="Tong Y."/>
            <person name="Lu Y."/>
            <person name="Yang J."/>
            <person name="Xu C."/>
            <person name="Jia M."/>
            <person name="Peters R.J."/>
            <person name="Huang L."/>
            <person name="Gao W."/>
        </authorList>
    </citation>
    <scope>NUCLEOTIDE SEQUENCE [LARGE SCALE GENOMIC DNA]</scope>
    <source>
        <strain evidence="13">cv. XIE 37</strain>
        <tissue evidence="12">Leaf</tissue>
    </source>
</reference>
<dbReference type="Proteomes" id="UP000593562">
    <property type="component" value="Unassembled WGS sequence"/>
</dbReference>
<name>A0A7J7DDQ0_TRIWF</name>
<organism evidence="12 13">
    <name type="scientific">Tripterygium wilfordii</name>
    <name type="common">Thunder God vine</name>
    <dbReference type="NCBI Taxonomy" id="458696"/>
    <lineage>
        <taxon>Eukaryota</taxon>
        <taxon>Viridiplantae</taxon>
        <taxon>Streptophyta</taxon>
        <taxon>Embryophyta</taxon>
        <taxon>Tracheophyta</taxon>
        <taxon>Spermatophyta</taxon>
        <taxon>Magnoliopsida</taxon>
        <taxon>eudicotyledons</taxon>
        <taxon>Gunneridae</taxon>
        <taxon>Pentapetalae</taxon>
        <taxon>rosids</taxon>
        <taxon>fabids</taxon>
        <taxon>Celastrales</taxon>
        <taxon>Celastraceae</taxon>
        <taxon>Tripterygium</taxon>
    </lineage>
</organism>
<evidence type="ECO:0000256" key="1">
    <source>
        <dbReference type="ARBA" id="ARBA00004508"/>
    </source>
</evidence>
<keyword evidence="7 12" id="KW-0418">Kinase</keyword>
<keyword evidence="10 11" id="KW-0472">Membrane</keyword>
<feature type="transmembrane region" description="Helical" evidence="11">
    <location>
        <begin position="122"/>
        <end position="145"/>
    </location>
</feature>
<keyword evidence="6 11" id="KW-0812">Transmembrane</keyword>
<evidence type="ECO:0000256" key="10">
    <source>
        <dbReference type="ARBA" id="ARBA00023136"/>
    </source>
</evidence>
<comment type="caution">
    <text evidence="12">The sequence shown here is derived from an EMBL/GenBank/DDBJ whole genome shotgun (WGS) entry which is preliminary data.</text>
</comment>
<evidence type="ECO:0000256" key="7">
    <source>
        <dbReference type="ARBA" id="ARBA00022777"/>
    </source>
</evidence>